<feature type="compositionally biased region" description="Low complexity" evidence="1">
    <location>
        <begin position="19"/>
        <end position="36"/>
    </location>
</feature>
<name>L5K6P2_PTEAL</name>
<proteinExistence type="predicted"/>
<gene>
    <name evidence="2" type="ORF">PAL_GLEAN10012426</name>
</gene>
<evidence type="ECO:0000313" key="2">
    <source>
        <dbReference type="EMBL" id="ELK07195.1"/>
    </source>
</evidence>
<dbReference type="EMBL" id="KB030979">
    <property type="protein sequence ID" value="ELK07195.1"/>
    <property type="molecule type" value="Genomic_DNA"/>
</dbReference>
<reference evidence="3" key="1">
    <citation type="journal article" date="2013" name="Science">
        <title>Comparative analysis of bat genomes provides insight into the evolution of flight and immunity.</title>
        <authorList>
            <person name="Zhang G."/>
            <person name="Cowled C."/>
            <person name="Shi Z."/>
            <person name="Huang Z."/>
            <person name="Bishop-Lilly K.A."/>
            <person name="Fang X."/>
            <person name="Wynne J.W."/>
            <person name="Xiong Z."/>
            <person name="Baker M.L."/>
            <person name="Zhao W."/>
            <person name="Tachedjian M."/>
            <person name="Zhu Y."/>
            <person name="Zhou P."/>
            <person name="Jiang X."/>
            <person name="Ng J."/>
            <person name="Yang L."/>
            <person name="Wu L."/>
            <person name="Xiao J."/>
            <person name="Feng Y."/>
            <person name="Chen Y."/>
            <person name="Sun X."/>
            <person name="Zhang Y."/>
            <person name="Marsh G.A."/>
            <person name="Crameri G."/>
            <person name="Broder C.C."/>
            <person name="Frey K.G."/>
            <person name="Wang L.F."/>
            <person name="Wang J."/>
        </authorList>
    </citation>
    <scope>NUCLEOTIDE SEQUENCE [LARGE SCALE GENOMIC DNA]</scope>
</reference>
<feature type="region of interest" description="Disordered" evidence="1">
    <location>
        <begin position="1"/>
        <end position="66"/>
    </location>
</feature>
<dbReference type="InParanoid" id="L5K6P2"/>
<sequence>MGAEERRGEGGPGGKPGRGARPFSRLSAYSSLRRLSFPSEPCGRRSSSRGGAGAGWSEEPGSPSSRGVALPLVLRNLSELLHHELWVLFMDEDCHEMTVLTTAKQKERCLCFHKLGSYFGNIAL</sequence>
<accession>L5K6P2</accession>
<dbReference type="AlphaFoldDB" id="L5K6P2"/>
<protein>
    <submittedName>
        <fullName evidence="2">Uncharacterized protein</fullName>
    </submittedName>
</protein>
<evidence type="ECO:0000256" key="1">
    <source>
        <dbReference type="SAM" id="MobiDB-lite"/>
    </source>
</evidence>
<organism evidence="2 3">
    <name type="scientific">Pteropus alecto</name>
    <name type="common">Black flying fox</name>
    <dbReference type="NCBI Taxonomy" id="9402"/>
    <lineage>
        <taxon>Eukaryota</taxon>
        <taxon>Metazoa</taxon>
        <taxon>Chordata</taxon>
        <taxon>Craniata</taxon>
        <taxon>Vertebrata</taxon>
        <taxon>Euteleostomi</taxon>
        <taxon>Mammalia</taxon>
        <taxon>Eutheria</taxon>
        <taxon>Laurasiatheria</taxon>
        <taxon>Chiroptera</taxon>
        <taxon>Yinpterochiroptera</taxon>
        <taxon>Pteropodoidea</taxon>
        <taxon>Pteropodidae</taxon>
        <taxon>Pteropodinae</taxon>
        <taxon>Pteropus</taxon>
    </lineage>
</organism>
<keyword evidence="3" id="KW-1185">Reference proteome</keyword>
<evidence type="ECO:0000313" key="3">
    <source>
        <dbReference type="Proteomes" id="UP000010552"/>
    </source>
</evidence>
<dbReference type="Proteomes" id="UP000010552">
    <property type="component" value="Unassembled WGS sequence"/>
</dbReference>